<gene>
    <name evidence="1" type="ORF">DPPLL_30560</name>
</gene>
<evidence type="ECO:0000313" key="2">
    <source>
        <dbReference type="Proteomes" id="UP000830055"/>
    </source>
</evidence>
<evidence type="ECO:0000313" key="1">
    <source>
        <dbReference type="EMBL" id="BDD88691.1"/>
    </source>
</evidence>
<reference evidence="1 2" key="1">
    <citation type="submission" date="2022-01" db="EMBL/GenBank/DDBJ databases">
        <title>Desulfofustis limnae sp. nov., a novel mesophilic sulfate-reducing bacterium isolated from marsh soil.</title>
        <authorList>
            <person name="Watanabe M."/>
            <person name="Takahashi A."/>
            <person name="Kojima H."/>
            <person name="Fukui M."/>
        </authorList>
    </citation>
    <scope>NUCLEOTIDE SEQUENCE [LARGE SCALE GENOMIC DNA]</scope>
    <source>
        <strain evidence="1 2">PPLL</strain>
    </source>
</reference>
<dbReference type="EMBL" id="AP025516">
    <property type="protein sequence ID" value="BDD88691.1"/>
    <property type="molecule type" value="Genomic_DNA"/>
</dbReference>
<accession>A0ABM7WCP9</accession>
<proteinExistence type="predicted"/>
<dbReference type="RefSeq" id="WP_284152025.1">
    <property type="nucleotide sequence ID" value="NZ_AP025516.1"/>
</dbReference>
<organism evidence="1 2">
    <name type="scientific">Desulfofustis limnaeus</name>
    <dbReference type="NCBI Taxonomy" id="2740163"/>
    <lineage>
        <taxon>Bacteria</taxon>
        <taxon>Pseudomonadati</taxon>
        <taxon>Thermodesulfobacteriota</taxon>
        <taxon>Desulfobulbia</taxon>
        <taxon>Desulfobulbales</taxon>
        <taxon>Desulfocapsaceae</taxon>
        <taxon>Desulfofustis</taxon>
    </lineage>
</organism>
<protein>
    <submittedName>
        <fullName evidence="1">Uncharacterized protein</fullName>
    </submittedName>
</protein>
<sequence>MKANEALRRLFSAPGPASWPGTVRRKTGAGRYLVQDVFGGVHEVAADGFWRPGQGVTVAGGRIVDGSALVGTIKTIEV</sequence>
<keyword evidence="2" id="KW-1185">Reference proteome</keyword>
<dbReference type="Proteomes" id="UP000830055">
    <property type="component" value="Chromosome"/>
</dbReference>
<name>A0ABM7WCP9_9BACT</name>